<keyword evidence="3" id="KW-1185">Reference proteome</keyword>
<accession>A0ABR0G7C9</accession>
<feature type="compositionally biased region" description="Basic and acidic residues" evidence="1">
    <location>
        <begin position="15"/>
        <end position="36"/>
    </location>
</feature>
<evidence type="ECO:0000313" key="2">
    <source>
        <dbReference type="EMBL" id="KAK4651632.1"/>
    </source>
</evidence>
<dbReference type="Proteomes" id="UP001323405">
    <property type="component" value="Unassembled WGS sequence"/>
</dbReference>
<dbReference type="RefSeq" id="XP_062740607.1">
    <property type="nucleotide sequence ID" value="XM_062891880.1"/>
</dbReference>
<feature type="region of interest" description="Disordered" evidence="1">
    <location>
        <begin position="1"/>
        <end position="39"/>
    </location>
</feature>
<reference evidence="2 3" key="1">
    <citation type="journal article" date="2023" name="bioRxiv">
        <title>High-quality genome assemblies of four members of thePodospora anserinaspecies complex.</title>
        <authorList>
            <person name="Ament-Velasquez S.L."/>
            <person name="Vogan A.A."/>
            <person name="Wallerman O."/>
            <person name="Hartmann F."/>
            <person name="Gautier V."/>
            <person name="Silar P."/>
            <person name="Giraud T."/>
            <person name="Johannesson H."/>
        </authorList>
    </citation>
    <scope>NUCLEOTIDE SEQUENCE [LARGE SCALE GENOMIC DNA]</scope>
    <source>
        <strain evidence="2 3">CBS 415.72m</strain>
    </source>
</reference>
<evidence type="ECO:0000313" key="3">
    <source>
        <dbReference type="Proteomes" id="UP001323405"/>
    </source>
</evidence>
<feature type="compositionally biased region" description="Polar residues" evidence="1">
    <location>
        <begin position="1"/>
        <end position="10"/>
    </location>
</feature>
<organism evidence="2 3">
    <name type="scientific">Podospora pseudocomata</name>
    <dbReference type="NCBI Taxonomy" id="2093779"/>
    <lineage>
        <taxon>Eukaryota</taxon>
        <taxon>Fungi</taxon>
        <taxon>Dikarya</taxon>
        <taxon>Ascomycota</taxon>
        <taxon>Pezizomycotina</taxon>
        <taxon>Sordariomycetes</taxon>
        <taxon>Sordariomycetidae</taxon>
        <taxon>Sordariales</taxon>
        <taxon>Podosporaceae</taxon>
        <taxon>Podospora</taxon>
    </lineage>
</organism>
<evidence type="ECO:0000256" key="1">
    <source>
        <dbReference type="SAM" id="MobiDB-lite"/>
    </source>
</evidence>
<protein>
    <submittedName>
        <fullName evidence="2">Uncharacterized protein</fullName>
    </submittedName>
</protein>
<proteinExistence type="predicted"/>
<comment type="caution">
    <text evidence="2">The sequence shown here is derived from an EMBL/GenBank/DDBJ whole genome shotgun (WGS) entry which is preliminary data.</text>
</comment>
<name>A0ABR0G7C9_9PEZI</name>
<dbReference type="GeneID" id="87911787"/>
<dbReference type="EMBL" id="JAFFHA010000008">
    <property type="protein sequence ID" value="KAK4651632.1"/>
    <property type="molecule type" value="Genomic_DNA"/>
</dbReference>
<sequence>MDNDNSNSRPNFVDDSARNFDRVSDHDPDHDSEHNPDTPSDCPWVGFCVPRRCRLCTYLIEPNEWMVATIYSAFINNEHSIEDVPRLKEEFRPCPPACAHDQSYLNGSVPVYHAECFDYASNPRHDLLTITAFSFEPMPSYDIKRKKRMVQLLATKMGDMWCHLPHELCLMISELVYTIATLQGLYTAREDLHHNLDFSQTIWARYIDIGVYKYVCELSSICRAQCFRKLYDPEMTPDVNIFYVLEDHLGMRDLLFSSTDSKQMNLSSDHLEPGFWWRVLSSPQVLQAEYDVSASYSSEGTLGRPFSIYKWRETPNYGECVHIFIESPQYDILRAIAAGERSCPQAVLPPSISSAT</sequence>
<gene>
    <name evidence="2" type="ORF">QC762_601850</name>
</gene>